<evidence type="ECO:0000259" key="1">
    <source>
        <dbReference type="Pfam" id="PF18702"/>
    </source>
</evidence>
<comment type="caution">
    <text evidence="2">The sequence shown here is derived from an EMBL/GenBank/DDBJ whole genome shotgun (WGS) entry which is preliminary data.</text>
</comment>
<proteinExistence type="predicted"/>
<gene>
    <name evidence="2" type="ORF">O6P37_02440</name>
</gene>
<dbReference type="InterPro" id="IPR041313">
    <property type="entry name" value="DUF5642"/>
</dbReference>
<evidence type="ECO:0000313" key="3">
    <source>
        <dbReference type="Proteomes" id="UP001142153"/>
    </source>
</evidence>
<name>A0ABT4PMB7_9MYCO</name>
<dbReference type="EMBL" id="JAPZPY010000001">
    <property type="protein sequence ID" value="MCZ8377711.1"/>
    <property type="molecule type" value="Genomic_DNA"/>
</dbReference>
<reference evidence="2" key="1">
    <citation type="submission" date="2022-12" db="EMBL/GenBank/DDBJ databases">
        <authorList>
            <person name="Deng Y."/>
            <person name="Zhang Y.-Q."/>
        </authorList>
    </citation>
    <scope>NUCLEOTIDE SEQUENCE</scope>
    <source>
        <strain evidence="2">CPCC 205372</strain>
    </source>
</reference>
<protein>
    <submittedName>
        <fullName evidence="2">DUF5642 family protein</fullName>
    </submittedName>
</protein>
<dbReference type="PROSITE" id="PS51257">
    <property type="entry name" value="PROKAR_LIPOPROTEIN"/>
    <property type="match status" value="1"/>
</dbReference>
<dbReference type="Pfam" id="PF18702">
    <property type="entry name" value="DUF5642"/>
    <property type="match status" value="1"/>
</dbReference>
<dbReference type="Proteomes" id="UP001142153">
    <property type="component" value="Unassembled WGS sequence"/>
</dbReference>
<accession>A0ABT4PMB7</accession>
<dbReference type="RefSeq" id="WP_269892563.1">
    <property type="nucleotide sequence ID" value="NZ_JAPZPY010000001.1"/>
</dbReference>
<feature type="domain" description="DUF5642" evidence="1">
    <location>
        <begin position="27"/>
        <end position="215"/>
    </location>
</feature>
<organism evidence="2 3">
    <name type="scientific">Mycobacterium hippophais</name>
    <dbReference type="NCBI Taxonomy" id="3016340"/>
    <lineage>
        <taxon>Bacteria</taxon>
        <taxon>Bacillati</taxon>
        <taxon>Actinomycetota</taxon>
        <taxon>Actinomycetes</taxon>
        <taxon>Mycobacteriales</taxon>
        <taxon>Mycobacteriaceae</taxon>
        <taxon>Mycobacterium</taxon>
    </lineage>
</organism>
<sequence length="216" mass="22628">MLLLRATTVAGLAVLLAACGSDEPTADINRIDQVGSSFGPEFKVTNVPSSGIDPKLLAPQKLPAGIAFTPPDCAEFAEGQLLPEGLKGNMAATFAEGEGNRFIAMAVETSEPVPSADPGENCKKVEFAGGQFRGLAEAVDVPQIEGVTTRGTHRVLQTIVDRQPRTGELYNYVASFDDYLVIVTANPLVVPGKPVAPVNTQRARDLLTAAVAAVRG</sequence>
<evidence type="ECO:0000313" key="2">
    <source>
        <dbReference type="EMBL" id="MCZ8377711.1"/>
    </source>
</evidence>
<keyword evidence="3" id="KW-1185">Reference proteome</keyword>